<feature type="transmembrane region" description="Helical" evidence="10">
    <location>
        <begin position="98"/>
        <end position="118"/>
    </location>
</feature>
<evidence type="ECO:0000256" key="1">
    <source>
        <dbReference type="ARBA" id="ARBA00004651"/>
    </source>
</evidence>
<organism evidence="11 12">
    <name type="scientific">Bacillus suaedaesalsae</name>
    <dbReference type="NCBI Taxonomy" id="2810349"/>
    <lineage>
        <taxon>Bacteria</taxon>
        <taxon>Bacillati</taxon>
        <taxon>Bacillota</taxon>
        <taxon>Bacilli</taxon>
        <taxon>Bacillales</taxon>
        <taxon>Bacillaceae</taxon>
        <taxon>Bacillus</taxon>
    </lineage>
</organism>
<keyword evidence="2 10" id="KW-1003">Cell membrane</keyword>
<evidence type="ECO:0000256" key="8">
    <source>
        <dbReference type="ARBA" id="ARBA00035585"/>
    </source>
</evidence>
<protein>
    <recommendedName>
        <fullName evidence="10">Fluoride-specific ion channel FluC</fullName>
    </recommendedName>
</protein>
<sequence length="119" mass="13053">MTFLYVCIGGVLGALGRYTIGVMITKYLPQIHAYVSTIIVNGIGSFVLGIVLSSYNFSSKSSIMIGITIGLIGSFTTYSTFALDCVKFIHRKEWMACMYYVVGTLLISIGLFSIGYYIL</sequence>
<comment type="similarity">
    <text evidence="7 10">Belongs to the fluoride channel Fluc/FEX (TC 1.A.43) family.</text>
</comment>
<feature type="transmembrane region" description="Helical" evidence="10">
    <location>
        <begin position="33"/>
        <end position="57"/>
    </location>
</feature>
<name>A0ABS2DGT7_9BACI</name>
<keyword evidence="10" id="KW-0915">Sodium</keyword>
<keyword evidence="10" id="KW-0406">Ion transport</keyword>
<comment type="subcellular location">
    <subcellularLocation>
        <location evidence="1 10">Cell membrane</location>
        <topology evidence="1 10">Multi-pass membrane protein</topology>
    </subcellularLocation>
</comment>
<keyword evidence="6 10" id="KW-0407">Ion channel</keyword>
<evidence type="ECO:0000256" key="5">
    <source>
        <dbReference type="ARBA" id="ARBA00023136"/>
    </source>
</evidence>
<comment type="activity regulation">
    <text evidence="10">Na(+) is not transported, but it plays an essential structural role and its presence is essential for fluoride channel function.</text>
</comment>
<evidence type="ECO:0000256" key="7">
    <source>
        <dbReference type="ARBA" id="ARBA00035120"/>
    </source>
</evidence>
<evidence type="ECO:0000256" key="6">
    <source>
        <dbReference type="ARBA" id="ARBA00023303"/>
    </source>
</evidence>
<keyword evidence="10" id="KW-0813">Transport</keyword>
<evidence type="ECO:0000256" key="3">
    <source>
        <dbReference type="ARBA" id="ARBA00022692"/>
    </source>
</evidence>
<evidence type="ECO:0000313" key="11">
    <source>
        <dbReference type="EMBL" id="MBM6617637.1"/>
    </source>
</evidence>
<comment type="function">
    <text evidence="9 10">Fluoride-specific ion channel. Important for reducing fluoride concentration in the cell, thus reducing its toxicity.</text>
</comment>
<keyword evidence="3 10" id="KW-0812">Transmembrane</keyword>
<evidence type="ECO:0000313" key="12">
    <source>
        <dbReference type="Proteomes" id="UP001518925"/>
    </source>
</evidence>
<gene>
    <name evidence="10" type="primary">fluC</name>
    <name evidence="10" type="synonym">crcB</name>
    <name evidence="11" type="ORF">JR050_08080</name>
</gene>
<keyword evidence="12" id="KW-1185">Reference proteome</keyword>
<dbReference type="Proteomes" id="UP001518925">
    <property type="component" value="Unassembled WGS sequence"/>
</dbReference>
<feature type="binding site" evidence="10">
    <location>
        <position position="73"/>
    </location>
    <ligand>
        <name>Na(+)</name>
        <dbReference type="ChEBI" id="CHEBI:29101"/>
        <note>structural</note>
    </ligand>
</feature>
<reference evidence="11 12" key="1">
    <citation type="submission" date="2021-02" db="EMBL/GenBank/DDBJ databases">
        <title>Bacillus sp. RD4P76, an endophyte from a halophyte.</title>
        <authorList>
            <person name="Sun J.-Q."/>
        </authorList>
    </citation>
    <scope>NUCLEOTIDE SEQUENCE [LARGE SCALE GENOMIC DNA]</scope>
    <source>
        <strain evidence="11 12">RD4P76</strain>
    </source>
</reference>
<evidence type="ECO:0000256" key="10">
    <source>
        <dbReference type="HAMAP-Rule" id="MF_00454"/>
    </source>
</evidence>
<dbReference type="InterPro" id="IPR003691">
    <property type="entry name" value="FluC"/>
</dbReference>
<evidence type="ECO:0000256" key="9">
    <source>
        <dbReference type="ARBA" id="ARBA00049940"/>
    </source>
</evidence>
<keyword evidence="5 10" id="KW-0472">Membrane</keyword>
<accession>A0ABS2DGT7</accession>
<proteinExistence type="inferred from homology"/>
<dbReference type="Pfam" id="PF02537">
    <property type="entry name" value="CRCB"/>
    <property type="match status" value="1"/>
</dbReference>
<comment type="caution">
    <text evidence="11">The sequence shown here is derived from an EMBL/GenBank/DDBJ whole genome shotgun (WGS) entry which is preliminary data.</text>
</comment>
<feature type="binding site" evidence="10">
    <location>
        <position position="76"/>
    </location>
    <ligand>
        <name>Na(+)</name>
        <dbReference type="ChEBI" id="CHEBI:29101"/>
        <note>structural</note>
    </ligand>
</feature>
<dbReference type="PANTHER" id="PTHR28259:SF1">
    <property type="entry name" value="FLUORIDE EXPORT PROTEIN 1-RELATED"/>
    <property type="match status" value="1"/>
</dbReference>
<feature type="transmembrane region" description="Helical" evidence="10">
    <location>
        <begin position="63"/>
        <end position="86"/>
    </location>
</feature>
<evidence type="ECO:0000256" key="2">
    <source>
        <dbReference type="ARBA" id="ARBA00022475"/>
    </source>
</evidence>
<evidence type="ECO:0000256" key="4">
    <source>
        <dbReference type="ARBA" id="ARBA00022989"/>
    </source>
</evidence>
<dbReference type="HAMAP" id="MF_00454">
    <property type="entry name" value="FluC"/>
    <property type="match status" value="1"/>
</dbReference>
<dbReference type="RefSeq" id="WP_204203012.1">
    <property type="nucleotide sequence ID" value="NZ_JAFELM010000024.1"/>
</dbReference>
<dbReference type="PANTHER" id="PTHR28259">
    <property type="entry name" value="FLUORIDE EXPORT PROTEIN 1-RELATED"/>
    <property type="match status" value="1"/>
</dbReference>
<comment type="catalytic activity">
    <reaction evidence="8">
        <text>fluoride(in) = fluoride(out)</text>
        <dbReference type="Rhea" id="RHEA:76159"/>
        <dbReference type="ChEBI" id="CHEBI:17051"/>
    </reaction>
    <physiologicalReaction direction="left-to-right" evidence="8">
        <dbReference type="Rhea" id="RHEA:76160"/>
    </physiologicalReaction>
</comment>
<dbReference type="EMBL" id="JAFELM010000024">
    <property type="protein sequence ID" value="MBM6617637.1"/>
    <property type="molecule type" value="Genomic_DNA"/>
</dbReference>
<keyword evidence="4 10" id="KW-1133">Transmembrane helix</keyword>
<keyword evidence="10" id="KW-0479">Metal-binding</keyword>